<accession>A0A023D6J9</accession>
<dbReference type="EMBL" id="BAND01000078">
    <property type="protein sequence ID" value="GAJ29777.1"/>
    <property type="molecule type" value="Genomic_DNA"/>
</dbReference>
<reference evidence="3 4" key="2">
    <citation type="journal article" date="2014" name="FEMS Microbiol. Lett.">
        <title>Draft genomic DNA sequence of the facultatively methylotrophic bacterium Acidomonas methanolica type strain MB58.</title>
        <authorList>
            <person name="Higashiura N."/>
            <person name="Hadano H."/>
            <person name="Hirakawa H."/>
            <person name="Matsutani M."/>
            <person name="Takabe S."/>
            <person name="Matsushita K."/>
            <person name="Azuma Y."/>
        </authorList>
    </citation>
    <scope>NUCLEOTIDE SEQUENCE [LARGE SCALE GENOMIC DNA]</scope>
    <source>
        <strain evidence="3 4">MB58</strain>
    </source>
</reference>
<protein>
    <submittedName>
        <fullName evidence="3">Uncharacterized protein</fullName>
    </submittedName>
</protein>
<organism evidence="3 4">
    <name type="scientific">Acidomonas methanolica NBRC 104435</name>
    <dbReference type="NCBI Taxonomy" id="1231351"/>
    <lineage>
        <taxon>Bacteria</taxon>
        <taxon>Pseudomonadati</taxon>
        <taxon>Pseudomonadota</taxon>
        <taxon>Alphaproteobacteria</taxon>
        <taxon>Acetobacterales</taxon>
        <taxon>Acetobacteraceae</taxon>
        <taxon>Acidomonas</taxon>
    </lineage>
</organism>
<feature type="region of interest" description="Disordered" evidence="1">
    <location>
        <begin position="25"/>
        <end position="60"/>
    </location>
</feature>
<evidence type="ECO:0000256" key="2">
    <source>
        <dbReference type="SAM" id="SignalP"/>
    </source>
</evidence>
<gene>
    <name evidence="3" type="ORF">Amme_078_009</name>
</gene>
<evidence type="ECO:0000313" key="4">
    <source>
        <dbReference type="Proteomes" id="UP000019760"/>
    </source>
</evidence>
<feature type="compositionally biased region" description="Low complexity" evidence="1">
    <location>
        <begin position="90"/>
        <end position="106"/>
    </location>
</feature>
<dbReference type="RefSeq" id="WP_052512019.1">
    <property type="nucleotide sequence ID" value="NZ_BAND01000078.1"/>
</dbReference>
<feature type="signal peptide" evidence="2">
    <location>
        <begin position="1"/>
        <end position="24"/>
    </location>
</feature>
<dbReference type="AlphaFoldDB" id="A0A023D6J9"/>
<reference evidence="4" key="1">
    <citation type="journal article" date="2014" name="FEMS Microbiol. Lett.">
        <title>Draft Genomic DNA Sequence of the Facultatively Methylotrophic Bacterium Acidomonas methanolica type strain MB58.</title>
        <authorList>
            <person name="Higashiura N."/>
            <person name="Hadano H."/>
            <person name="Hirakawa H."/>
            <person name="Matsutani M."/>
            <person name="Takabe S."/>
            <person name="Matsushita K."/>
            <person name="Azuma Y."/>
        </authorList>
    </citation>
    <scope>NUCLEOTIDE SEQUENCE [LARGE SCALE GENOMIC DNA]</scope>
    <source>
        <strain evidence="4">MB58</strain>
    </source>
</reference>
<name>A0A023D6J9_ACIMT</name>
<comment type="caution">
    <text evidence="3">The sequence shown here is derived from an EMBL/GenBank/DDBJ whole genome shotgun (WGS) entry which is preliminary data.</text>
</comment>
<proteinExistence type="predicted"/>
<evidence type="ECO:0000313" key="3">
    <source>
        <dbReference type="EMBL" id="GAJ29777.1"/>
    </source>
</evidence>
<sequence>MTIKILARTGLTVLLAATTLPALAAHHHHRHPHDAQPQDKGVAKWRSPYADGTGNSAVGDLNAAQLNQNYKGPYYYPGQPIPPARASILPPAASARGAAPVAPVAPAPVSAPRAASMIAPAATHLPPPVPLTN</sequence>
<keyword evidence="2" id="KW-0732">Signal</keyword>
<keyword evidence="4" id="KW-1185">Reference proteome</keyword>
<evidence type="ECO:0000256" key="1">
    <source>
        <dbReference type="SAM" id="MobiDB-lite"/>
    </source>
</evidence>
<dbReference type="Proteomes" id="UP000019760">
    <property type="component" value="Unassembled WGS sequence"/>
</dbReference>
<feature type="chain" id="PRO_5030001418" evidence="2">
    <location>
        <begin position="25"/>
        <end position="133"/>
    </location>
</feature>
<feature type="region of interest" description="Disordered" evidence="1">
    <location>
        <begin position="86"/>
        <end position="106"/>
    </location>
</feature>